<evidence type="ECO:0000313" key="1">
    <source>
        <dbReference type="EMBL" id="EJW91618.1"/>
    </source>
</evidence>
<organism evidence="1">
    <name type="scientific">gut metagenome</name>
    <dbReference type="NCBI Taxonomy" id="749906"/>
    <lineage>
        <taxon>unclassified sequences</taxon>
        <taxon>metagenomes</taxon>
        <taxon>organismal metagenomes</taxon>
    </lineage>
</organism>
<name>J9FB10_9ZZZZ</name>
<comment type="caution">
    <text evidence="1">The sequence shown here is derived from an EMBL/GenBank/DDBJ whole genome shotgun (WGS) entry which is preliminary data.</text>
</comment>
<sequence length="72" mass="6889">MILLGVLCGGLLLAGIGAGICAFELSGFSYGGSVVPMGERATVTDTFRGGGGNCTGAAAVPPVRQPGTAGCS</sequence>
<proteinExistence type="predicted"/>
<dbReference type="AlphaFoldDB" id="J9FB10"/>
<gene>
    <name evidence="1" type="ORF">EVA_20276</name>
</gene>
<dbReference type="EMBL" id="AMCI01008056">
    <property type="protein sequence ID" value="EJW91618.1"/>
    <property type="molecule type" value="Genomic_DNA"/>
</dbReference>
<reference evidence="1" key="1">
    <citation type="journal article" date="2012" name="PLoS ONE">
        <title>Gene sets for utilization of primary and secondary nutrition supplies in the distal gut of endangered iberian lynx.</title>
        <authorList>
            <person name="Alcaide M."/>
            <person name="Messina E."/>
            <person name="Richter M."/>
            <person name="Bargiela R."/>
            <person name="Peplies J."/>
            <person name="Huws S.A."/>
            <person name="Newbold C.J."/>
            <person name="Golyshin P.N."/>
            <person name="Simon M.A."/>
            <person name="Lopez G."/>
            <person name="Yakimov M.M."/>
            <person name="Ferrer M."/>
        </authorList>
    </citation>
    <scope>NUCLEOTIDE SEQUENCE</scope>
</reference>
<protein>
    <submittedName>
        <fullName evidence="1">Secreted protein</fullName>
    </submittedName>
</protein>
<accession>J9FB10</accession>
<feature type="non-terminal residue" evidence="1">
    <location>
        <position position="72"/>
    </location>
</feature>